<evidence type="ECO:0000313" key="3">
    <source>
        <dbReference type="Proteomes" id="UP000318834"/>
    </source>
</evidence>
<evidence type="ECO:0000256" key="1">
    <source>
        <dbReference type="SAM" id="SignalP"/>
    </source>
</evidence>
<proteinExistence type="predicted"/>
<dbReference type="AlphaFoldDB" id="A0A537J1I2"/>
<accession>A0A537J1I2</accession>
<dbReference type="SUPFAM" id="SSF50939">
    <property type="entry name" value="Sialidases"/>
    <property type="match status" value="1"/>
</dbReference>
<name>A0A537J1I2_9BACT</name>
<protein>
    <submittedName>
        <fullName evidence="2">Exo-alpha-sialidase</fullName>
    </submittedName>
</protein>
<sequence length="567" mass="59853">MFMRAVMALGVAAALAVLVAGGPTTSAANGWAGSVTFTNQVASSPSSGGGYPVPTGSRVPVAGTCGSGPFNANYSESWIAVQPGTEDLVGSSKFFFDKYSTFYMFYLGAHQILNGAPAGNNQIQGYDCLSAVPVPGTITQDMPPSWTNTTDPNADFDTQGRVYQTMLPFNSFFDNTKLHPDGEIDVSFSDDMGRHWVRGNGRQALEPTNNASAKQAGHVEDKQWIAVNHIPGSPFQDHVYAAWAVFNGSSNGGGIKVRLAVSRDRGQTFDKAVTISPPSQVGPAATFVYPSIDAAGALYVAFVSFPPNGSASTIYVAGSADDGRTFTPFVPVTIVTIVPGEVLPNTRFRDGIAESFAASPTHAGHLYLTYEDWDGTQMDVKFTQSTDGGLTWTTPVVVNDNVDRAGTPTDQFQPTVAAGPGGAVAIAFYDRRKACPSDASVPAADVGRTNFCIDVSLQAYKDNGTIVGAVPVGHNARITEFTWDPEQPGQHLGGLSQYPCAGARDPCPNGRGFIGDYFGLAISAGNIYALFVSTHYPSNVTADEGGLIYYQQQVLATVKRSDVGSGY</sequence>
<reference evidence="2 3" key="1">
    <citation type="journal article" date="2019" name="Nat. Microbiol.">
        <title>Mediterranean grassland soil C-N compound turnover is dependent on rainfall and depth, and is mediated by genomically divergent microorganisms.</title>
        <authorList>
            <person name="Diamond S."/>
            <person name="Andeer P.F."/>
            <person name="Li Z."/>
            <person name="Crits-Christoph A."/>
            <person name="Burstein D."/>
            <person name="Anantharaman K."/>
            <person name="Lane K.R."/>
            <person name="Thomas B.C."/>
            <person name="Pan C."/>
            <person name="Northen T.R."/>
            <person name="Banfield J.F."/>
        </authorList>
    </citation>
    <scope>NUCLEOTIDE SEQUENCE [LARGE SCALE GENOMIC DNA]</scope>
    <source>
        <strain evidence="2">NP_8</strain>
    </source>
</reference>
<feature type="signal peptide" evidence="1">
    <location>
        <begin position="1"/>
        <end position="27"/>
    </location>
</feature>
<dbReference type="CDD" id="cd15482">
    <property type="entry name" value="Sialidase_non-viral"/>
    <property type="match status" value="1"/>
</dbReference>
<keyword evidence="1" id="KW-0732">Signal</keyword>
<dbReference type="Gene3D" id="2.120.10.10">
    <property type="match status" value="1"/>
</dbReference>
<organism evidence="2 3">
    <name type="scientific">Candidatus Segetimicrobium genomatis</name>
    <dbReference type="NCBI Taxonomy" id="2569760"/>
    <lineage>
        <taxon>Bacteria</taxon>
        <taxon>Bacillati</taxon>
        <taxon>Candidatus Sysuimicrobiota</taxon>
        <taxon>Candidatus Sysuimicrobiia</taxon>
        <taxon>Candidatus Sysuimicrobiales</taxon>
        <taxon>Candidatus Segetimicrobiaceae</taxon>
        <taxon>Candidatus Segetimicrobium</taxon>
    </lineage>
</organism>
<feature type="chain" id="PRO_5022179754" evidence="1">
    <location>
        <begin position="28"/>
        <end position="567"/>
    </location>
</feature>
<evidence type="ECO:0000313" key="2">
    <source>
        <dbReference type="EMBL" id="TMI77421.1"/>
    </source>
</evidence>
<comment type="caution">
    <text evidence="2">The sequence shown here is derived from an EMBL/GenBank/DDBJ whole genome shotgun (WGS) entry which is preliminary data.</text>
</comment>
<dbReference type="InterPro" id="IPR036278">
    <property type="entry name" value="Sialidase_sf"/>
</dbReference>
<dbReference type="Proteomes" id="UP000318834">
    <property type="component" value="Unassembled WGS sequence"/>
</dbReference>
<dbReference type="EMBL" id="VBAP01000001">
    <property type="protein sequence ID" value="TMI77421.1"/>
    <property type="molecule type" value="Genomic_DNA"/>
</dbReference>
<gene>
    <name evidence="2" type="ORF">E6H05_00135</name>
</gene>